<keyword evidence="5 7" id="KW-0472">Membrane</keyword>
<feature type="region of interest" description="Disordered" evidence="6">
    <location>
        <begin position="79"/>
        <end position="116"/>
    </location>
</feature>
<keyword evidence="2" id="KW-1003">Cell membrane</keyword>
<feature type="compositionally biased region" description="Basic and acidic residues" evidence="6">
    <location>
        <begin position="96"/>
        <end position="116"/>
    </location>
</feature>
<organism evidence="9 10">
    <name type="scientific">Nonomuraea recticatena</name>
    <dbReference type="NCBI Taxonomy" id="46178"/>
    <lineage>
        <taxon>Bacteria</taxon>
        <taxon>Bacillati</taxon>
        <taxon>Actinomycetota</taxon>
        <taxon>Actinomycetes</taxon>
        <taxon>Streptosporangiales</taxon>
        <taxon>Streptosporangiaceae</taxon>
        <taxon>Nonomuraea</taxon>
    </lineage>
</organism>
<dbReference type="EMBL" id="BAAATE010000005">
    <property type="protein sequence ID" value="GAA2655878.1"/>
    <property type="molecule type" value="Genomic_DNA"/>
</dbReference>
<evidence type="ECO:0000259" key="8">
    <source>
        <dbReference type="Pfam" id="PF13396"/>
    </source>
</evidence>
<evidence type="ECO:0000256" key="6">
    <source>
        <dbReference type="SAM" id="MobiDB-lite"/>
    </source>
</evidence>
<proteinExistence type="predicted"/>
<name>A0ABN3RLU3_9ACTN</name>
<dbReference type="InterPro" id="IPR027379">
    <property type="entry name" value="CLS_N"/>
</dbReference>
<reference evidence="9 10" key="1">
    <citation type="journal article" date="2019" name="Int. J. Syst. Evol. Microbiol.">
        <title>The Global Catalogue of Microorganisms (GCM) 10K type strain sequencing project: providing services to taxonomists for standard genome sequencing and annotation.</title>
        <authorList>
            <consortium name="The Broad Institute Genomics Platform"/>
            <consortium name="The Broad Institute Genome Sequencing Center for Infectious Disease"/>
            <person name="Wu L."/>
            <person name="Ma J."/>
        </authorList>
    </citation>
    <scope>NUCLEOTIDE SEQUENCE [LARGE SCALE GENOMIC DNA]</scope>
    <source>
        <strain evidence="9 10">JCM 6835</strain>
    </source>
</reference>
<evidence type="ECO:0000256" key="4">
    <source>
        <dbReference type="ARBA" id="ARBA00022989"/>
    </source>
</evidence>
<gene>
    <name evidence="9" type="ORF">GCM10010412_025500</name>
</gene>
<keyword evidence="10" id="KW-1185">Reference proteome</keyword>
<comment type="caution">
    <text evidence="9">The sequence shown here is derived from an EMBL/GenBank/DDBJ whole genome shotgun (WGS) entry which is preliminary data.</text>
</comment>
<feature type="transmembrane region" description="Helical" evidence="7">
    <location>
        <begin position="52"/>
        <end position="72"/>
    </location>
</feature>
<keyword evidence="4 7" id="KW-1133">Transmembrane helix</keyword>
<evidence type="ECO:0000256" key="7">
    <source>
        <dbReference type="SAM" id="Phobius"/>
    </source>
</evidence>
<keyword evidence="3 7" id="KW-0812">Transmembrane</keyword>
<evidence type="ECO:0000256" key="5">
    <source>
        <dbReference type="ARBA" id="ARBA00023136"/>
    </source>
</evidence>
<sequence>MGQLGDTITRSMAYSAGMPSVLLGLAVLAFWLYSLFDVITTPEKETRNLPKILWVLVIVLVPLVGSVFWLLLGRPLRSRPLRMPGRSIMDVGEPPRGPDDDPDFLRDLDRRMRDDD</sequence>
<evidence type="ECO:0000256" key="1">
    <source>
        <dbReference type="ARBA" id="ARBA00004651"/>
    </source>
</evidence>
<dbReference type="Pfam" id="PF13396">
    <property type="entry name" value="PLDc_N"/>
    <property type="match status" value="1"/>
</dbReference>
<comment type="subcellular location">
    <subcellularLocation>
        <location evidence="1">Cell membrane</location>
        <topology evidence="1">Multi-pass membrane protein</topology>
    </subcellularLocation>
</comment>
<accession>A0ABN3RLU3</accession>
<feature type="domain" description="Cardiolipin synthase N-terminal" evidence="8">
    <location>
        <begin position="29"/>
        <end position="74"/>
    </location>
</feature>
<evidence type="ECO:0000313" key="10">
    <source>
        <dbReference type="Proteomes" id="UP001501666"/>
    </source>
</evidence>
<protein>
    <recommendedName>
        <fullName evidence="8">Cardiolipin synthase N-terminal domain-containing protein</fullName>
    </recommendedName>
</protein>
<dbReference type="Proteomes" id="UP001501666">
    <property type="component" value="Unassembled WGS sequence"/>
</dbReference>
<evidence type="ECO:0000256" key="2">
    <source>
        <dbReference type="ARBA" id="ARBA00022475"/>
    </source>
</evidence>
<evidence type="ECO:0000256" key="3">
    <source>
        <dbReference type="ARBA" id="ARBA00022692"/>
    </source>
</evidence>
<evidence type="ECO:0000313" key="9">
    <source>
        <dbReference type="EMBL" id="GAA2655878.1"/>
    </source>
</evidence>
<feature type="transmembrane region" description="Helical" evidence="7">
    <location>
        <begin position="12"/>
        <end position="32"/>
    </location>
</feature>